<sequence length="119" mass="13129">MNKDFGDNKFVDVAALPDRAESIAARNENLALKNIKLTLNESSIIKYSDAVKKSSQETIVEKPKKDQQSSATKLEIQNKIDPSTLGIEVTKVKHTRNGGVAISCTNKEDVKNISENIKE</sequence>
<reference evidence="1 2" key="1">
    <citation type="journal article" date="2021" name="BMC Biol.">
        <title>Horizontally acquired antibacterial genes associated with adaptive radiation of ladybird beetles.</title>
        <authorList>
            <person name="Li H.S."/>
            <person name="Tang X.F."/>
            <person name="Huang Y.H."/>
            <person name="Xu Z.Y."/>
            <person name="Chen M.L."/>
            <person name="Du X.Y."/>
            <person name="Qiu B.Y."/>
            <person name="Chen P.T."/>
            <person name="Zhang W."/>
            <person name="Slipinski A."/>
            <person name="Escalona H.E."/>
            <person name="Waterhouse R.M."/>
            <person name="Zwick A."/>
            <person name="Pang H."/>
        </authorList>
    </citation>
    <scope>NUCLEOTIDE SEQUENCE [LARGE SCALE GENOMIC DNA]</scope>
    <source>
        <strain evidence="1">SYSU2018</strain>
    </source>
</reference>
<accession>A0ABD2NH73</accession>
<protein>
    <submittedName>
        <fullName evidence="1">Uncharacterized protein</fullName>
    </submittedName>
</protein>
<name>A0ABD2NH73_9CUCU</name>
<proteinExistence type="predicted"/>
<dbReference type="EMBL" id="JABFTP020000103">
    <property type="protein sequence ID" value="KAL3278070.1"/>
    <property type="molecule type" value="Genomic_DNA"/>
</dbReference>
<gene>
    <name evidence="1" type="ORF">HHI36_013414</name>
</gene>
<evidence type="ECO:0000313" key="1">
    <source>
        <dbReference type="EMBL" id="KAL3278070.1"/>
    </source>
</evidence>
<evidence type="ECO:0000313" key="2">
    <source>
        <dbReference type="Proteomes" id="UP001516400"/>
    </source>
</evidence>
<comment type="caution">
    <text evidence="1">The sequence shown here is derived from an EMBL/GenBank/DDBJ whole genome shotgun (WGS) entry which is preliminary data.</text>
</comment>
<keyword evidence="2" id="KW-1185">Reference proteome</keyword>
<dbReference type="Proteomes" id="UP001516400">
    <property type="component" value="Unassembled WGS sequence"/>
</dbReference>
<dbReference type="AlphaFoldDB" id="A0ABD2NH73"/>
<organism evidence="1 2">
    <name type="scientific">Cryptolaemus montrouzieri</name>
    <dbReference type="NCBI Taxonomy" id="559131"/>
    <lineage>
        <taxon>Eukaryota</taxon>
        <taxon>Metazoa</taxon>
        <taxon>Ecdysozoa</taxon>
        <taxon>Arthropoda</taxon>
        <taxon>Hexapoda</taxon>
        <taxon>Insecta</taxon>
        <taxon>Pterygota</taxon>
        <taxon>Neoptera</taxon>
        <taxon>Endopterygota</taxon>
        <taxon>Coleoptera</taxon>
        <taxon>Polyphaga</taxon>
        <taxon>Cucujiformia</taxon>
        <taxon>Coccinelloidea</taxon>
        <taxon>Coccinellidae</taxon>
        <taxon>Scymninae</taxon>
        <taxon>Scymnini</taxon>
        <taxon>Cryptolaemus</taxon>
    </lineage>
</organism>